<dbReference type="PROSITE" id="PS50858">
    <property type="entry name" value="BSD"/>
    <property type="match status" value="1"/>
</dbReference>
<evidence type="ECO:0000259" key="2">
    <source>
        <dbReference type="PROSITE" id="PS50858"/>
    </source>
</evidence>
<evidence type="ECO:0000256" key="1">
    <source>
        <dbReference type="SAM" id="MobiDB-lite"/>
    </source>
</evidence>
<organism evidence="3 4">
    <name type="scientific">Rosa chinensis</name>
    <name type="common">China rose</name>
    <dbReference type="NCBI Taxonomy" id="74649"/>
    <lineage>
        <taxon>Eukaryota</taxon>
        <taxon>Viridiplantae</taxon>
        <taxon>Streptophyta</taxon>
        <taxon>Embryophyta</taxon>
        <taxon>Tracheophyta</taxon>
        <taxon>Spermatophyta</taxon>
        <taxon>Magnoliopsida</taxon>
        <taxon>eudicotyledons</taxon>
        <taxon>Gunneridae</taxon>
        <taxon>Pentapetalae</taxon>
        <taxon>rosids</taxon>
        <taxon>fabids</taxon>
        <taxon>Rosales</taxon>
        <taxon>Rosaceae</taxon>
        <taxon>Rosoideae</taxon>
        <taxon>Rosoideae incertae sedis</taxon>
        <taxon>Rosa</taxon>
    </lineage>
</organism>
<name>A0A2P6P382_ROSCH</name>
<proteinExistence type="predicted"/>
<dbReference type="Proteomes" id="UP000238479">
    <property type="component" value="Chromosome 7"/>
</dbReference>
<accession>A0A2P6P382</accession>
<feature type="compositionally biased region" description="Basic and acidic residues" evidence="1">
    <location>
        <begin position="257"/>
        <end position="270"/>
    </location>
</feature>
<dbReference type="InterPro" id="IPR005607">
    <property type="entry name" value="BSD_dom"/>
</dbReference>
<comment type="caution">
    <text evidence="3">The sequence shown here is derived from an EMBL/GenBank/DDBJ whole genome shotgun (WGS) entry which is preliminary data.</text>
</comment>
<dbReference type="SUPFAM" id="SSF140383">
    <property type="entry name" value="BSD domain-like"/>
    <property type="match status" value="1"/>
</dbReference>
<gene>
    <name evidence="3" type="ORF">RchiOBHm_Chr7g0183761</name>
</gene>
<dbReference type="PANTHER" id="PTHR31923">
    <property type="entry name" value="BSD DOMAIN-CONTAINING PROTEIN"/>
    <property type="match status" value="1"/>
</dbReference>
<dbReference type="Pfam" id="PF03909">
    <property type="entry name" value="BSD"/>
    <property type="match status" value="1"/>
</dbReference>
<dbReference type="AlphaFoldDB" id="A0A2P6P382"/>
<evidence type="ECO:0000313" key="4">
    <source>
        <dbReference type="Proteomes" id="UP000238479"/>
    </source>
</evidence>
<dbReference type="Gene3D" id="1.10.3970.10">
    <property type="entry name" value="BSD domain"/>
    <property type="match status" value="1"/>
</dbReference>
<dbReference type="EMBL" id="PDCK01000045">
    <property type="protein sequence ID" value="PRQ16396.1"/>
    <property type="molecule type" value="Genomic_DNA"/>
</dbReference>
<dbReference type="PANTHER" id="PTHR31923:SF1">
    <property type="entry name" value="BSD DOMAIN-CONTAINING PROTEIN"/>
    <property type="match status" value="1"/>
</dbReference>
<sequence length="270" mass="30883">MEFWNRARGVAEEAAKRSQDLTIGGAWKLSDIVSDTAKRSKEIIAAEASKRADHIKQFADAFAPSLLQPPAAEIPQQQEQEKDLEAFGITEELRDFANGMTFVTFKDFPLPDDTRFSDVATVTNVRQDLTEWQEKHANLVLSTVEEISKLRYELCPRVMTERKFWRIYFILVNNHVAPYEKRYLEEVKQKSTEQFLDDRVKEPTKVETTSKAEDKEEKHHTKTSTSSTTDQDLDAFLLGDSDDDPDHDGGDSDDDFDKLVDGSDEEKDKL</sequence>
<dbReference type="OrthoDB" id="47923at2759"/>
<keyword evidence="4" id="KW-1185">Reference proteome</keyword>
<feature type="compositionally biased region" description="Acidic residues" evidence="1">
    <location>
        <begin position="240"/>
        <end position="256"/>
    </location>
</feature>
<dbReference type="SMART" id="SM00751">
    <property type="entry name" value="BSD"/>
    <property type="match status" value="1"/>
</dbReference>
<protein>
    <submittedName>
        <fullName evidence="3">Putative BSD domain-containing protein</fullName>
    </submittedName>
</protein>
<dbReference type="OMA" id="RMRESKF"/>
<evidence type="ECO:0000313" key="3">
    <source>
        <dbReference type="EMBL" id="PRQ16396.1"/>
    </source>
</evidence>
<feature type="compositionally biased region" description="Low complexity" evidence="1">
    <location>
        <begin position="223"/>
        <end position="239"/>
    </location>
</feature>
<dbReference type="Gramene" id="PRQ16396">
    <property type="protein sequence ID" value="PRQ16396"/>
    <property type="gene ID" value="RchiOBHm_Chr7g0183761"/>
</dbReference>
<reference evidence="3 4" key="1">
    <citation type="journal article" date="2018" name="Nat. Genet.">
        <title>The Rosa genome provides new insights in the design of modern roses.</title>
        <authorList>
            <person name="Bendahmane M."/>
        </authorList>
    </citation>
    <scope>NUCLEOTIDE SEQUENCE [LARGE SCALE GENOMIC DNA]</scope>
    <source>
        <strain evidence="4">cv. Old Blush</strain>
    </source>
</reference>
<feature type="region of interest" description="Disordered" evidence="1">
    <location>
        <begin position="194"/>
        <end position="270"/>
    </location>
</feature>
<feature type="compositionally biased region" description="Basic and acidic residues" evidence="1">
    <location>
        <begin position="194"/>
        <end position="219"/>
    </location>
</feature>
<feature type="domain" description="BSD" evidence="2">
    <location>
        <begin position="124"/>
        <end position="176"/>
    </location>
</feature>
<dbReference type="InterPro" id="IPR035925">
    <property type="entry name" value="BSD_dom_sf"/>
</dbReference>